<organism evidence="1 2">
    <name type="scientific">Cryptotermes secundus</name>
    <dbReference type="NCBI Taxonomy" id="105785"/>
    <lineage>
        <taxon>Eukaryota</taxon>
        <taxon>Metazoa</taxon>
        <taxon>Ecdysozoa</taxon>
        <taxon>Arthropoda</taxon>
        <taxon>Hexapoda</taxon>
        <taxon>Insecta</taxon>
        <taxon>Pterygota</taxon>
        <taxon>Neoptera</taxon>
        <taxon>Polyneoptera</taxon>
        <taxon>Dictyoptera</taxon>
        <taxon>Blattodea</taxon>
        <taxon>Blattoidea</taxon>
        <taxon>Termitoidae</taxon>
        <taxon>Kalotermitidae</taxon>
        <taxon>Cryptotermitinae</taxon>
        <taxon>Cryptotermes</taxon>
    </lineage>
</organism>
<dbReference type="EMBL" id="NEVH01003493">
    <property type="protein sequence ID" value="PNF40735.1"/>
    <property type="molecule type" value="Genomic_DNA"/>
</dbReference>
<evidence type="ECO:0000313" key="2">
    <source>
        <dbReference type="Proteomes" id="UP000235965"/>
    </source>
</evidence>
<protein>
    <submittedName>
        <fullName evidence="1">Uncharacterized protein</fullName>
    </submittedName>
</protein>
<accession>A0A2J7RIR7</accession>
<name>A0A2J7RIR7_9NEOP</name>
<comment type="caution">
    <text evidence="1">The sequence shown here is derived from an EMBL/GenBank/DDBJ whole genome shotgun (WGS) entry which is preliminary data.</text>
</comment>
<evidence type="ECO:0000313" key="1">
    <source>
        <dbReference type="EMBL" id="PNF40735.1"/>
    </source>
</evidence>
<proteinExistence type="predicted"/>
<sequence>MSCVFPNHVLWSPHRALLVFFITENLKISSNNVHTFNLGFAARNYFSDQDLS</sequence>
<dbReference type="Proteomes" id="UP000235965">
    <property type="component" value="Unassembled WGS sequence"/>
</dbReference>
<reference evidence="1 2" key="1">
    <citation type="submission" date="2017-12" db="EMBL/GenBank/DDBJ databases">
        <title>Hemimetabolous genomes reveal molecular basis of termite eusociality.</title>
        <authorList>
            <person name="Harrison M.C."/>
            <person name="Jongepier E."/>
            <person name="Robertson H.M."/>
            <person name="Arning N."/>
            <person name="Bitard-Feildel T."/>
            <person name="Chao H."/>
            <person name="Childers C.P."/>
            <person name="Dinh H."/>
            <person name="Doddapaneni H."/>
            <person name="Dugan S."/>
            <person name="Gowin J."/>
            <person name="Greiner C."/>
            <person name="Han Y."/>
            <person name="Hu H."/>
            <person name="Hughes D.S.T."/>
            <person name="Huylmans A.-K."/>
            <person name="Kemena C."/>
            <person name="Kremer L.P.M."/>
            <person name="Lee S.L."/>
            <person name="Lopez-Ezquerra A."/>
            <person name="Mallet L."/>
            <person name="Monroy-Kuhn J.M."/>
            <person name="Moser A."/>
            <person name="Murali S.C."/>
            <person name="Muzny D.M."/>
            <person name="Otani S."/>
            <person name="Piulachs M.-D."/>
            <person name="Poelchau M."/>
            <person name="Qu J."/>
            <person name="Schaub F."/>
            <person name="Wada-Katsumata A."/>
            <person name="Worley K.C."/>
            <person name="Xie Q."/>
            <person name="Ylla G."/>
            <person name="Poulsen M."/>
            <person name="Gibbs R.A."/>
            <person name="Schal C."/>
            <person name="Richards S."/>
            <person name="Belles X."/>
            <person name="Korb J."/>
            <person name="Bornberg-Bauer E."/>
        </authorList>
    </citation>
    <scope>NUCLEOTIDE SEQUENCE [LARGE SCALE GENOMIC DNA]</scope>
    <source>
        <tissue evidence="1">Whole body</tissue>
    </source>
</reference>
<dbReference type="InParanoid" id="A0A2J7RIR7"/>
<gene>
    <name evidence="1" type="ORF">B7P43_G00653</name>
</gene>
<keyword evidence="2" id="KW-1185">Reference proteome</keyword>
<dbReference type="AlphaFoldDB" id="A0A2J7RIR7"/>